<dbReference type="EMBL" id="MU153189">
    <property type="protein sequence ID" value="KAF9439899.1"/>
    <property type="molecule type" value="Genomic_DNA"/>
</dbReference>
<evidence type="ECO:0000313" key="2">
    <source>
        <dbReference type="Proteomes" id="UP000807342"/>
    </source>
</evidence>
<sequence>MGILASSALDPTCPFEGKTFHRRHPSLCIASSSLVGKSLLSQLLALSAVIPETNSLQHPSNPSAAFFFAAGLPTIFLRHCLFRYNGDDKSVLWEVFEVVINPCCDSQISTGVRLDVPGGLHKSTRGCKRNHH</sequence>
<organism evidence="1 2">
    <name type="scientific">Macrolepiota fuliginosa MF-IS2</name>
    <dbReference type="NCBI Taxonomy" id="1400762"/>
    <lineage>
        <taxon>Eukaryota</taxon>
        <taxon>Fungi</taxon>
        <taxon>Dikarya</taxon>
        <taxon>Basidiomycota</taxon>
        <taxon>Agaricomycotina</taxon>
        <taxon>Agaricomycetes</taxon>
        <taxon>Agaricomycetidae</taxon>
        <taxon>Agaricales</taxon>
        <taxon>Agaricineae</taxon>
        <taxon>Agaricaceae</taxon>
        <taxon>Macrolepiota</taxon>
    </lineage>
</organism>
<keyword evidence="2" id="KW-1185">Reference proteome</keyword>
<comment type="caution">
    <text evidence="1">The sequence shown here is derived from an EMBL/GenBank/DDBJ whole genome shotgun (WGS) entry which is preliminary data.</text>
</comment>
<proteinExistence type="predicted"/>
<dbReference type="Proteomes" id="UP000807342">
    <property type="component" value="Unassembled WGS sequence"/>
</dbReference>
<gene>
    <name evidence="1" type="ORF">P691DRAFT_229338</name>
</gene>
<dbReference type="AlphaFoldDB" id="A0A9P6BVL3"/>
<accession>A0A9P6BVL3</accession>
<reference evidence="1" key="1">
    <citation type="submission" date="2020-11" db="EMBL/GenBank/DDBJ databases">
        <authorList>
            <consortium name="DOE Joint Genome Institute"/>
            <person name="Ahrendt S."/>
            <person name="Riley R."/>
            <person name="Andreopoulos W."/>
            <person name="Labutti K."/>
            <person name="Pangilinan J."/>
            <person name="Ruiz-Duenas F.J."/>
            <person name="Barrasa J.M."/>
            <person name="Sanchez-Garcia M."/>
            <person name="Camarero S."/>
            <person name="Miyauchi S."/>
            <person name="Serrano A."/>
            <person name="Linde D."/>
            <person name="Babiker R."/>
            <person name="Drula E."/>
            <person name="Ayuso-Fernandez I."/>
            <person name="Pacheco R."/>
            <person name="Padilla G."/>
            <person name="Ferreira P."/>
            <person name="Barriuso J."/>
            <person name="Kellner H."/>
            <person name="Castanera R."/>
            <person name="Alfaro M."/>
            <person name="Ramirez L."/>
            <person name="Pisabarro A.G."/>
            <person name="Kuo A."/>
            <person name="Tritt A."/>
            <person name="Lipzen A."/>
            <person name="He G."/>
            <person name="Yan M."/>
            <person name="Ng V."/>
            <person name="Cullen D."/>
            <person name="Martin F."/>
            <person name="Rosso M.-N."/>
            <person name="Henrissat B."/>
            <person name="Hibbett D."/>
            <person name="Martinez A.T."/>
            <person name="Grigoriev I.V."/>
        </authorList>
    </citation>
    <scope>NUCLEOTIDE SEQUENCE</scope>
    <source>
        <strain evidence="1">MF-IS2</strain>
    </source>
</reference>
<protein>
    <submittedName>
        <fullName evidence="1">Uncharacterized protein</fullName>
    </submittedName>
</protein>
<name>A0A9P6BVL3_9AGAR</name>
<evidence type="ECO:0000313" key="1">
    <source>
        <dbReference type="EMBL" id="KAF9439899.1"/>
    </source>
</evidence>